<dbReference type="PROSITE" id="PS00028">
    <property type="entry name" value="ZINC_FINGER_C2H2_1"/>
    <property type="match status" value="1"/>
</dbReference>
<gene>
    <name evidence="3" type="primary">ORF12034</name>
</gene>
<evidence type="ECO:0000256" key="1">
    <source>
        <dbReference type="PROSITE-ProRule" id="PRU00042"/>
    </source>
</evidence>
<dbReference type="SUPFAM" id="SSF57667">
    <property type="entry name" value="beta-beta-alpha zinc fingers"/>
    <property type="match status" value="1"/>
</dbReference>
<dbReference type="GO" id="GO:0008270">
    <property type="term" value="F:zinc ion binding"/>
    <property type="evidence" value="ECO:0007669"/>
    <property type="project" value="UniProtKB-KW"/>
</dbReference>
<dbReference type="AlphaFoldDB" id="A0A0B6Y4B1"/>
<keyword evidence="1" id="KW-0479">Metal-binding</keyword>
<reference evidence="3" key="1">
    <citation type="submission" date="2014-12" db="EMBL/GenBank/DDBJ databases">
        <title>Insight into the proteome of Arion vulgaris.</title>
        <authorList>
            <person name="Aradska J."/>
            <person name="Bulat T."/>
            <person name="Smidak R."/>
            <person name="Sarate P."/>
            <person name="Gangsoo J."/>
            <person name="Sialana F."/>
            <person name="Bilban M."/>
            <person name="Lubec G."/>
        </authorList>
    </citation>
    <scope>NUCLEOTIDE SEQUENCE</scope>
    <source>
        <tissue evidence="3">Skin</tissue>
    </source>
</reference>
<dbReference type="InterPro" id="IPR013087">
    <property type="entry name" value="Znf_C2H2_type"/>
</dbReference>
<keyword evidence="1" id="KW-0863">Zinc-finger</keyword>
<name>A0A0B6Y4B1_9EUPU</name>
<proteinExistence type="predicted"/>
<protein>
    <recommendedName>
        <fullName evidence="2">C2H2-type domain-containing protein</fullName>
    </recommendedName>
</protein>
<evidence type="ECO:0000313" key="3">
    <source>
        <dbReference type="EMBL" id="CEK50934.1"/>
    </source>
</evidence>
<evidence type="ECO:0000259" key="2">
    <source>
        <dbReference type="PROSITE" id="PS50157"/>
    </source>
</evidence>
<feature type="domain" description="C2H2-type" evidence="2">
    <location>
        <begin position="97"/>
        <end position="124"/>
    </location>
</feature>
<feature type="non-terminal residue" evidence="3">
    <location>
        <position position="135"/>
    </location>
</feature>
<dbReference type="EMBL" id="HACG01004069">
    <property type="protein sequence ID" value="CEK50934.1"/>
    <property type="molecule type" value="Transcribed_RNA"/>
</dbReference>
<feature type="non-terminal residue" evidence="3">
    <location>
        <position position="1"/>
    </location>
</feature>
<accession>A0A0B6Y4B1</accession>
<dbReference type="InterPro" id="IPR036236">
    <property type="entry name" value="Znf_C2H2_sf"/>
</dbReference>
<keyword evidence="1" id="KW-0862">Zinc</keyword>
<sequence>SISSLRYHLRKVHKKSLDQSDISYVFENGSAQNTEHVQNTEQEIKNDVKVQTTKQNIEKSRLEKVREQSSENGSIKIVVYDDSNKCTDEPTKLNMPYMCLMCTQRYSSKINLEEHVKSHSEEDIESVGLHRCDLC</sequence>
<organism evidence="3">
    <name type="scientific">Arion vulgaris</name>
    <dbReference type="NCBI Taxonomy" id="1028688"/>
    <lineage>
        <taxon>Eukaryota</taxon>
        <taxon>Metazoa</taxon>
        <taxon>Spiralia</taxon>
        <taxon>Lophotrochozoa</taxon>
        <taxon>Mollusca</taxon>
        <taxon>Gastropoda</taxon>
        <taxon>Heterobranchia</taxon>
        <taxon>Euthyneura</taxon>
        <taxon>Panpulmonata</taxon>
        <taxon>Eupulmonata</taxon>
        <taxon>Stylommatophora</taxon>
        <taxon>Helicina</taxon>
        <taxon>Arionoidea</taxon>
        <taxon>Arionidae</taxon>
        <taxon>Arion</taxon>
    </lineage>
</organism>
<dbReference type="PROSITE" id="PS50157">
    <property type="entry name" value="ZINC_FINGER_C2H2_2"/>
    <property type="match status" value="1"/>
</dbReference>